<protein>
    <submittedName>
        <fullName evidence="6">4Fe-4S dicluster domain</fullName>
    </submittedName>
</protein>
<dbReference type="AlphaFoldDB" id="A0A8J6AVE3"/>
<sequence length="318" mass="35183">MSSEEEQQQHVSTEQDQRSKRALILYASYTGTCRFYAECFKLALEAAGYVVDKFNVSTPATRAECLKKIAPADSYDVVGVGSAIAMGVFIHGLREFVEQPRFDEYFKDNLCFTFCTATSSSEGAGLTGKHMVKRGGKFVYHGFWASTHNYPPLIRTRGLVLAKEDLETPKQHADELVRRLAAGETVKPPSIALSSKLMLAVGFDDKKGGKFGFSKVTVDPSRCIGCGKCVRTCTTGAMRMGDTHIAERGPGCVGCYACYHSCPKGAIKMRYADADRSPQFQFNETYLKMIETADLPKRKRISKAEWDELKARATAKPE</sequence>
<evidence type="ECO:0000313" key="7">
    <source>
        <dbReference type="Proteomes" id="UP000717585"/>
    </source>
</evidence>
<gene>
    <name evidence="6" type="ORF">J8273_0377</name>
</gene>
<keyword evidence="1" id="KW-0004">4Fe-4S</keyword>
<dbReference type="EMBL" id="JAHDYR010000012">
    <property type="protein sequence ID" value="KAG9395158.1"/>
    <property type="molecule type" value="Genomic_DNA"/>
</dbReference>
<dbReference type="GO" id="GO:0051539">
    <property type="term" value="F:4 iron, 4 sulfur cluster binding"/>
    <property type="evidence" value="ECO:0007669"/>
    <property type="project" value="UniProtKB-KW"/>
</dbReference>
<dbReference type="SUPFAM" id="SSF54862">
    <property type="entry name" value="4Fe-4S ferredoxins"/>
    <property type="match status" value="1"/>
</dbReference>
<keyword evidence="2" id="KW-0479">Metal-binding</keyword>
<organism evidence="6 7">
    <name type="scientific">Carpediemonas membranifera</name>
    <dbReference type="NCBI Taxonomy" id="201153"/>
    <lineage>
        <taxon>Eukaryota</taxon>
        <taxon>Metamonada</taxon>
        <taxon>Carpediemonas-like organisms</taxon>
        <taxon>Carpediemonas</taxon>
    </lineage>
</organism>
<reference evidence="6" key="1">
    <citation type="submission" date="2021-05" db="EMBL/GenBank/DDBJ databases">
        <title>A free-living protist that lacks canonical eukaryotic 1 DNA replication and segregation systems.</title>
        <authorList>
            <person name="Salas-Leiva D.E."/>
            <person name="Tromer E.C."/>
            <person name="Curtis B.A."/>
            <person name="Jerlstrom-Hultqvist J."/>
            <person name="Kolisko M."/>
            <person name="Yi Z."/>
            <person name="Salas-Leiva J.S."/>
            <person name="Gallot-Lavallee L."/>
            <person name="Kops G.J.P.L."/>
            <person name="Archibald J.M."/>
            <person name="Simpson A.G.B."/>
            <person name="Roger A.J."/>
        </authorList>
    </citation>
    <scope>NUCLEOTIDE SEQUENCE</scope>
    <source>
        <strain evidence="6">BICM</strain>
    </source>
</reference>
<evidence type="ECO:0000256" key="2">
    <source>
        <dbReference type="ARBA" id="ARBA00022723"/>
    </source>
</evidence>
<dbReference type="InterPro" id="IPR017896">
    <property type="entry name" value="4Fe4S_Fe-S-bd"/>
</dbReference>
<evidence type="ECO:0000256" key="3">
    <source>
        <dbReference type="ARBA" id="ARBA00023004"/>
    </source>
</evidence>
<keyword evidence="4" id="KW-0411">Iron-sulfur</keyword>
<dbReference type="PROSITE" id="PS51379">
    <property type="entry name" value="4FE4S_FER_2"/>
    <property type="match status" value="2"/>
</dbReference>
<dbReference type="GO" id="GO:0046872">
    <property type="term" value="F:metal ion binding"/>
    <property type="evidence" value="ECO:0007669"/>
    <property type="project" value="UniProtKB-KW"/>
</dbReference>
<keyword evidence="7" id="KW-1185">Reference proteome</keyword>
<accession>A0A8J6AVE3</accession>
<evidence type="ECO:0000256" key="4">
    <source>
        <dbReference type="ARBA" id="ARBA00023014"/>
    </source>
</evidence>
<proteinExistence type="predicted"/>
<feature type="domain" description="4Fe-4S ferredoxin-type" evidence="5">
    <location>
        <begin position="244"/>
        <end position="272"/>
    </location>
</feature>
<dbReference type="PANTHER" id="PTHR24960">
    <property type="entry name" value="PHOTOSYSTEM I IRON-SULFUR CENTER-RELATED"/>
    <property type="match status" value="1"/>
</dbReference>
<feature type="domain" description="4Fe-4S ferredoxin-type" evidence="5">
    <location>
        <begin position="214"/>
        <end position="243"/>
    </location>
</feature>
<dbReference type="PANTHER" id="PTHR24960:SF79">
    <property type="entry name" value="PHOTOSYSTEM I IRON-SULFUR CENTER"/>
    <property type="match status" value="1"/>
</dbReference>
<dbReference type="PROSITE" id="PS00198">
    <property type="entry name" value="4FE4S_FER_1"/>
    <property type="match status" value="1"/>
</dbReference>
<dbReference type="Gene3D" id="3.30.70.20">
    <property type="match status" value="1"/>
</dbReference>
<dbReference type="InterPro" id="IPR017900">
    <property type="entry name" value="4Fe4S_Fe_S_CS"/>
</dbReference>
<evidence type="ECO:0000313" key="6">
    <source>
        <dbReference type="EMBL" id="KAG9395158.1"/>
    </source>
</evidence>
<keyword evidence="3" id="KW-0408">Iron</keyword>
<dbReference type="InterPro" id="IPR029039">
    <property type="entry name" value="Flavoprotein-like_sf"/>
</dbReference>
<evidence type="ECO:0000259" key="5">
    <source>
        <dbReference type="PROSITE" id="PS51379"/>
    </source>
</evidence>
<dbReference type="Pfam" id="PF14697">
    <property type="entry name" value="Fer4_21"/>
    <property type="match status" value="1"/>
</dbReference>
<name>A0A8J6AVE3_9EUKA</name>
<comment type="caution">
    <text evidence="6">The sequence shown here is derived from an EMBL/GenBank/DDBJ whole genome shotgun (WGS) entry which is preliminary data.</text>
</comment>
<dbReference type="SUPFAM" id="SSF52218">
    <property type="entry name" value="Flavoproteins"/>
    <property type="match status" value="1"/>
</dbReference>
<dbReference type="InterPro" id="IPR050157">
    <property type="entry name" value="PSI_iron-sulfur_center"/>
</dbReference>
<evidence type="ECO:0000256" key="1">
    <source>
        <dbReference type="ARBA" id="ARBA00022485"/>
    </source>
</evidence>
<dbReference type="Gene3D" id="3.40.50.360">
    <property type="match status" value="1"/>
</dbReference>
<dbReference type="Proteomes" id="UP000717585">
    <property type="component" value="Unassembled WGS sequence"/>
</dbReference>